<name>A0A915UAZ7_9BACT</name>
<dbReference type="PANTHER" id="PTHR46268:SF6">
    <property type="entry name" value="UNIVERSAL STRESS PROTEIN UP12"/>
    <property type="match status" value="1"/>
</dbReference>
<dbReference type="Proteomes" id="UP001063350">
    <property type="component" value="Chromosome"/>
</dbReference>
<keyword evidence="5" id="KW-1185">Reference proteome</keyword>
<dbReference type="PRINTS" id="PR01438">
    <property type="entry name" value="UNVRSLSTRESS"/>
</dbReference>
<comment type="subcellular location">
    <subcellularLocation>
        <location evidence="2">Cytoplasm</location>
    </subcellularLocation>
</comment>
<evidence type="ECO:0000259" key="3">
    <source>
        <dbReference type="Pfam" id="PF00582"/>
    </source>
</evidence>
<dbReference type="EMBL" id="AP024233">
    <property type="protein sequence ID" value="BCO10476.1"/>
    <property type="molecule type" value="Genomic_DNA"/>
</dbReference>
<dbReference type="PIRSF" id="PIRSF006276">
    <property type="entry name" value="UspA"/>
    <property type="match status" value="1"/>
</dbReference>
<evidence type="ECO:0000313" key="5">
    <source>
        <dbReference type="Proteomes" id="UP001063350"/>
    </source>
</evidence>
<sequence length="149" mass="16238">MAEVEINKVIIPVDFSSVTNKVVDYATGVAEKLGAHVIFFHVVSDFKGYEMMLVHPSFNQMIEDLKKASKAKIEALVEDHKDLKKGAEGRVAVGDAVEEIIALAEAEKADMIIIGTHGTRGLEKILMGSTAEKVVKKAPCPVLTFNPFK</sequence>
<feature type="domain" description="UspA" evidence="3">
    <location>
        <begin position="7"/>
        <end position="144"/>
    </location>
</feature>
<evidence type="ECO:0000256" key="2">
    <source>
        <dbReference type="PIRNR" id="PIRNR006276"/>
    </source>
</evidence>
<dbReference type="Pfam" id="PF00582">
    <property type="entry name" value="Usp"/>
    <property type="match status" value="1"/>
</dbReference>
<dbReference type="AlphaFoldDB" id="A0A915UAZ7"/>
<gene>
    <name evidence="4" type="ORF">GF1_28520</name>
</gene>
<comment type="similarity">
    <text evidence="1 2">Belongs to the universal stress protein A family.</text>
</comment>
<protein>
    <recommendedName>
        <fullName evidence="2">Universal stress protein</fullName>
    </recommendedName>
</protein>
<dbReference type="CDD" id="cd00293">
    <property type="entry name" value="USP-like"/>
    <property type="match status" value="1"/>
</dbReference>
<dbReference type="SUPFAM" id="SSF52402">
    <property type="entry name" value="Adenine nucleotide alpha hydrolases-like"/>
    <property type="match status" value="1"/>
</dbReference>
<keyword evidence="2" id="KW-0963">Cytoplasm</keyword>
<accession>A0A915UAZ7</accession>
<dbReference type="PANTHER" id="PTHR46268">
    <property type="entry name" value="STRESS RESPONSE PROTEIN NHAX"/>
    <property type="match status" value="1"/>
</dbReference>
<reference evidence="4" key="1">
    <citation type="submission" date="2020-12" db="EMBL/GenBank/DDBJ databases">
        <title>Desulfobium dissulfuricans gen. nov., sp. nov., a novel mesophilic, sulfate-reducing bacterium isolated from a deep-sea hydrothermal vent.</title>
        <authorList>
            <person name="Hashimoto Y."/>
            <person name="Tame A."/>
            <person name="Sawayama S."/>
            <person name="Miyazaki J."/>
            <person name="Takai K."/>
            <person name="Nakagawa S."/>
        </authorList>
    </citation>
    <scope>NUCLEOTIDE SEQUENCE</scope>
    <source>
        <strain evidence="4">GF1</strain>
    </source>
</reference>
<dbReference type="RefSeq" id="WP_267927205.1">
    <property type="nucleotide sequence ID" value="NZ_AP024233.1"/>
</dbReference>
<organism evidence="4 5">
    <name type="scientific">Desulfolithobacter dissulfuricans</name>
    <dbReference type="NCBI Taxonomy" id="2795293"/>
    <lineage>
        <taxon>Bacteria</taxon>
        <taxon>Pseudomonadati</taxon>
        <taxon>Thermodesulfobacteriota</taxon>
        <taxon>Desulfobulbia</taxon>
        <taxon>Desulfobulbales</taxon>
        <taxon>Desulfobulbaceae</taxon>
        <taxon>Desulfolithobacter</taxon>
    </lineage>
</organism>
<dbReference type="InterPro" id="IPR006016">
    <property type="entry name" value="UspA"/>
</dbReference>
<dbReference type="GO" id="GO:0005737">
    <property type="term" value="C:cytoplasm"/>
    <property type="evidence" value="ECO:0007669"/>
    <property type="project" value="UniProtKB-SubCell"/>
</dbReference>
<proteinExistence type="inferred from homology"/>
<evidence type="ECO:0000313" key="4">
    <source>
        <dbReference type="EMBL" id="BCO10476.1"/>
    </source>
</evidence>
<dbReference type="InterPro" id="IPR006015">
    <property type="entry name" value="Universal_stress_UspA"/>
</dbReference>
<dbReference type="KEGG" id="ddu:GF1_28520"/>
<dbReference type="InterPro" id="IPR014729">
    <property type="entry name" value="Rossmann-like_a/b/a_fold"/>
</dbReference>
<evidence type="ECO:0000256" key="1">
    <source>
        <dbReference type="ARBA" id="ARBA00008791"/>
    </source>
</evidence>
<dbReference type="Gene3D" id="3.40.50.620">
    <property type="entry name" value="HUPs"/>
    <property type="match status" value="1"/>
</dbReference>